<dbReference type="EMBL" id="CP034461">
    <property type="protein sequence ID" value="QBM90876.1"/>
    <property type="molecule type" value="Genomic_DNA"/>
</dbReference>
<sequence>MSDLKPLAELLQKHNFSTDGFENAIQSSDVKGANTEHAFDVITENQRGIKLLGIPLFSGKSLLPLVDPPRYQRLDGVKVTLPHESMANYPLPGVDWTWSWSLWYVLMLHDVDEIGWVYAPFWKPGSCWHGKYSFGDFVRRRLWVRRRHRERTDISEVN</sequence>
<proteinExistence type="predicted"/>
<dbReference type="AlphaFoldDB" id="A0A4P6XWA2"/>
<feature type="domain" description="Peroxin/Ferlin" evidence="1">
    <location>
        <begin position="115"/>
        <end position="150"/>
    </location>
</feature>
<dbReference type="STRING" id="2163413.A0A4P6XWA2"/>
<evidence type="ECO:0000313" key="2">
    <source>
        <dbReference type="EMBL" id="QBM90876.1"/>
    </source>
</evidence>
<dbReference type="SMART" id="SM00694">
    <property type="entry name" value="DysFC"/>
    <property type="match status" value="1"/>
</dbReference>
<dbReference type="InterPro" id="IPR051513">
    <property type="entry name" value="Tectonin_beta-prop"/>
</dbReference>
<gene>
    <name evidence="2" type="ORF">METSCH_F04640</name>
</gene>
<dbReference type="Proteomes" id="UP000292447">
    <property type="component" value="Chromosome VI"/>
</dbReference>
<dbReference type="PANTHER" id="PTHR23250:SF1">
    <property type="entry name" value="TECTONIN BETA-PROPELLER REPEAT-CONTAINING PROTEIN 1"/>
    <property type="match status" value="1"/>
</dbReference>
<dbReference type="GO" id="GO:0016020">
    <property type="term" value="C:membrane"/>
    <property type="evidence" value="ECO:0007669"/>
    <property type="project" value="InterPro"/>
</dbReference>
<keyword evidence="3" id="KW-1185">Reference proteome</keyword>
<accession>A0A4P6XWA2</accession>
<reference evidence="3" key="1">
    <citation type="submission" date="2019-03" db="EMBL/GenBank/DDBJ databases">
        <title>Snf2 controls pulcherriminic acid biosynthesis and connects pigmentation and antifungal activity of the yeast Metschnikowia pulcherrima.</title>
        <authorList>
            <person name="Gore-Lloyd D."/>
            <person name="Sumann I."/>
            <person name="Brachmann A.O."/>
            <person name="Schneeberger K."/>
            <person name="Ortiz-Merino R.A."/>
            <person name="Moreno-Beltran M."/>
            <person name="Schlaefli M."/>
            <person name="Kirner P."/>
            <person name="Santos Kron A."/>
            <person name="Wolfe K.H."/>
            <person name="Piel J."/>
            <person name="Ahrens C.H."/>
            <person name="Henk D."/>
            <person name="Freimoser F.M."/>
        </authorList>
    </citation>
    <scope>NUCLEOTIDE SEQUENCE [LARGE SCALE GENOMIC DNA]</scope>
    <source>
        <strain evidence="3">APC 1.2</strain>
    </source>
</reference>
<protein>
    <recommendedName>
        <fullName evidence="1">Peroxin/Ferlin domain-containing protein</fullName>
    </recommendedName>
</protein>
<evidence type="ECO:0000259" key="1">
    <source>
        <dbReference type="SMART" id="SM00694"/>
    </source>
</evidence>
<name>A0A4P6XWA2_9ASCO</name>
<organism evidence="2 3">
    <name type="scientific">Metschnikowia aff. pulcherrima</name>
    <dbReference type="NCBI Taxonomy" id="2163413"/>
    <lineage>
        <taxon>Eukaryota</taxon>
        <taxon>Fungi</taxon>
        <taxon>Dikarya</taxon>
        <taxon>Ascomycota</taxon>
        <taxon>Saccharomycotina</taxon>
        <taxon>Pichiomycetes</taxon>
        <taxon>Metschnikowiaceae</taxon>
        <taxon>Metschnikowia</taxon>
    </lineage>
</organism>
<evidence type="ECO:0000313" key="3">
    <source>
        <dbReference type="Proteomes" id="UP000292447"/>
    </source>
</evidence>
<dbReference type="PANTHER" id="PTHR23250">
    <property type="entry name" value="DYSFERLIN-RELATED"/>
    <property type="match status" value="1"/>
</dbReference>
<dbReference type="InterPro" id="IPR006614">
    <property type="entry name" value="Peroxin/Ferlin"/>
</dbReference>